<dbReference type="EMBL" id="JAGTJJ010000010">
    <property type="protein sequence ID" value="MDC3982943.1"/>
    <property type="molecule type" value="Genomic_DNA"/>
</dbReference>
<keyword evidence="8" id="KW-1185">Reference proteome</keyword>
<protein>
    <recommendedName>
        <fullName evidence="4">Methyltransferase</fullName>
        <ecNumber evidence="4">2.1.1.-</ecNumber>
    </recommendedName>
</protein>
<dbReference type="GO" id="GO:0003677">
    <property type="term" value="F:DNA binding"/>
    <property type="evidence" value="ECO:0007669"/>
    <property type="project" value="InterPro"/>
</dbReference>
<reference evidence="7 8" key="1">
    <citation type="submission" date="2021-04" db="EMBL/GenBank/DDBJ databases">
        <title>Genome analysis of Polyangium sp.</title>
        <authorList>
            <person name="Li Y."/>
            <person name="Wang J."/>
        </authorList>
    </citation>
    <scope>NUCLEOTIDE SEQUENCE [LARGE SCALE GENOMIC DNA]</scope>
    <source>
        <strain evidence="7 8">SDU14</strain>
    </source>
</reference>
<sequence length="304" mass="33622">MNLLAHGDAADVCAALAPDVSFDLVYLDPPYGVGTSMTARTAPGQTRGKKQASGGPVAYEDRYDPESLVAMLLPRLEVIRGRMSRGATIYVHLDHRTVHEVKVACDRLFGRGAFLGEVIWTPGNGSRGARGFTVTHQTLLLYVRDPRERREVVYNASDPILREPYAATSLEMHFRHLDETGRLYRERVVNGRTYRYYADEGRRLGSVWTDVPAMVANTPLRVEGTGYPTQKPERLLERIIRASSREGATVADLMCGSGTTLVVAAKLGRRFVGGDVSHLAVDLSARRLTSEKIPFVRESDVSFT</sequence>
<keyword evidence="2" id="KW-0489">Methyltransferase</keyword>
<evidence type="ECO:0000256" key="2">
    <source>
        <dbReference type="ARBA" id="ARBA00022603"/>
    </source>
</evidence>
<comment type="caution">
    <text evidence="7">The sequence shown here is derived from an EMBL/GenBank/DDBJ whole genome shotgun (WGS) entry which is preliminary data.</text>
</comment>
<accession>A0A9X4ASA0</accession>
<dbReference type="GO" id="GO:0032259">
    <property type="term" value="P:methylation"/>
    <property type="evidence" value="ECO:0007669"/>
    <property type="project" value="UniProtKB-KW"/>
</dbReference>
<evidence type="ECO:0000256" key="3">
    <source>
        <dbReference type="ARBA" id="ARBA00022679"/>
    </source>
</evidence>
<evidence type="ECO:0000256" key="4">
    <source>
        <dbReference type="RuleBase" id="RU362026"/>
    </source>
</evidence>
<evidence type="ECO:0000259" key="6">
    <source>
        <dbReference type="Pfam" id="PF01555"/>
    </source>
</evidence>
<gene>
    <name evidence="7" type="ORF">KEG57_20690</name>
</gene>
<dbReference type="PRINTS" id="PR00508">
    <property type="entry name" value="S21N4MTFRASE"/>
</dbReference>
<proteinExistence type="inferred from homology"/>
<dbReference type="GO" id="GO:0008170">
    <property type="term" value="F:N-methyltransferase activity"/>
    <property type="evidence" value="ECO:0007669"/>
    <property type="project" value="InterPro"/>
</dbReference>
<feature type="region of interest" description="Disordered" evidence="5">
    <location>
        <begin position="37"/>
        <end position="59"/>
    </location>
</feature>
<name>A0A9X4ASA0_9BACT</name>
<dbReference type="InterPro" id="IPR001091">
    <property type="entry name" value="RM_Methyltransferase"/>
</dbReference>
<keyword evidence="3" id="KW-0808">Transferase</keyword>
<dbReference type="Pfam" id="PF01555">
    <property type="entry name" value="N6_N4_Mtase"/>
    <property type="match status" value="1"/>
</dbReference>
<comment type="similarity">
    <text evidence="1 4">Belongs to the N(4)/N(6)-methyltransferase family.</text>
</comment>
<dbReference type="InterPro" id="IPR002052">
    <property type="entry name" value="DNA_methylase_N6_adenine_CS"/>
</dbReference>
<dbReference type="EC" id="2.1.1.-" evidence="4"/>
<dbReference type="SUPFAM" id="SSF53335">
    <property type="entry name" value="S-adenosyl-L-methionine-dependent methyltransferases"/>
    <property type="match status" value="1"/>
</dbReference>
<dbReference type="PROSITE" id="PS00092">
    <property type="entry name" value="N6_MTASE"/>
    <property type="match status" value="1"/>
</dbReference>
<organism evidence="7 8">
    <name type="scientific">Polyangium jinanense</name>
    <dbReference type="NCBI Taxonomy" id="2829994"/>
    <lineage>
        <taxon>Bacteria</taxon>
        <taxon>Pseudomonadati</taxon>
        <taxon>Myxococcota</taxon>
        <taxon>Polyangia</taxon>
        <taxon>Polyangiales</taxon>
        <taxon>Polyangiaceae</taxon>
        <taxon>Polyangium</taxon>
    </lineage>
</organism>
<dbReference type="Proteomes" id="UP001151081">
    <property type="component" value="Unassembled WGS sequence"/>
</dbReference>
<dbReference type="RefSeq" id="WP_272421198.1">
    <property type="nucleotide sequence ID" value="NZ_JAGTJJ010000010.1"/>
</dbReference>
<feature type="domain" description="DNA methylase N-4/N-6" evidence="6">
    <location>
        <begin position="23"/>
        <end position="283"/>
    </location>
</feature>
<evidence type="ECO:0000313" key="7">
    <source>
        <dbReference type="EMBL" id="MDC3982943.1"/>
    </source>
</evidence>
<dbReference type="InterPro" id="IPR002941">
    <property type="entry name" value="DNA_methylase_N4/N6"/>
</dbReference>
<dbReference type="AlphaFoldDB" id="A0A9X4ASA0"/>
<evidence type="ECO:0000313" key="8">
    <source>
        <dbReference type="Proteomes" id="UP001151081"/>
    </source>
</evidence>
<dbReference type="Gene3D" id="3.40.50.150">
    <property type="entry name" value="Vaccinia Virus protein VP39"/>
    <property type="match status" value="1"/>
</dbReference>
<evidence type="ECO:0000256" key="1">
    <source>
        <dbReference type="ARBA" id="ARBA00006594"/>
    </source>
</evidence>
<dbReference type="InterPro" id="IPR029063">
    <property type="entry name" value="SAM-dependent_MTases_sf"/>
</dbReference>
<evidence type="ECO:0000256" key="5">
    <source>
        <dbReference type="SAM" id="MobiDB-lite"/>
    </source>
</evidence>